<gene>
    <name evidence="3" type="ORF">JIN85_17505</name>
</gene>
<dbReference type="SUPFAM" id="SSF56219">
    <property type="entry name" value="DNase I-like"/>
    <property type="match status" value="1"/>
</dbReference>
<sequence length="371" mass="40964">MRFTPSLKSIEKSAPRILGAFFCVLLSLSAASCKKKGTPDWNTPGGTLPTEQSEAAPTPTAPQPSAEQKPSVAPAANVAEKTEPTQPTIPAADLPATSQGLRFIAYNVENWLSMDRYVNRTSQKNAPKPDSEKQAVISILARHQPDVIGLCEIGTLDDLAEIQSMLKEKGVDLPHSRFVGGSDPVRHLGLLSKFPISATGSVENSDYQLSGKTFSINRGIMDATIDARGKSYRFIGVHLKSKREVEEGDQEAMRRNEAKLLRKHLDAIFEKDHDARLIVYGDFNDTRNSASLKTAFGRYNSPGYLKPLFLKDSVGTSWTQFWSYQDVYSRIDFVTVSKSIANEVDLNSSHLLDDSNWNEASDHRAVMVNFD</sequence>
<keyword evidence="4" id="KW-1185">Reference proteome</keyword>
<dbReference type="InterPro" id="IPR005135">
    <property type="entry name" value="Endo/exonuclease/phosphatase"/>
</dbReference>
<proteinExistence type="predicted"/>
<dbReference type="EMBL" id="JAENIJ010000039">
    <property type="protein sequence ID" value="MBK1884220.1"/>
    <property type="molecule type" value="Genomic_DNA"/>
</dbReference>
<dbReference type="GO" id="GO:0003824">
    <property type="term" value="F:catalytic activity"/>
    <property type="evidence" value="ECO:0007669"/>
    <property type="project" value="InterPro"/>
</dbReference>
<evidence type="ECO:0000256" key="1">
    <source>
        <dbReference type="SAM" id="MobiDB-lite"/>
    </source>
</evidence>
<reference evidence="3" key="1">
    <citation type="submission" date="2021-01" db="EMBL/GenBank/DDBJ databases">
        <title>Modified the classification status of verrucomicrobia.</title>
        <authorList>
            <person name="Feng X."/>
        </authorList>
    </citation>
    <scope>NUCLEOTIDE SEQUENCE</scope>
    <source>
        <strain evidence="3">KCTC 22041</strain>
    </source>
</reference>
<dbReference type="PANTHER" id="PTHR42834:SF1">
    <property type="entry name" value="ENDONUCLEASE_EXONUCLEASE_PHOSPHATASE FAMILY PROTEIN (AFU_ORTHOLOGUE AFUA_3G09210)"/>
    <property type="match status" value="1"/>
</dbReference>
<evidence type="ECO:0000313" key="3">
    <source>
        <dbReference type="EMBL" id="MBK1884220.1"/>
    </source>
</evidence>
<feature type="domain" description="Endonuclease/exonuclease/phosphatase" evidence="2">
    <location>
        <begin position="132"/>
        <end position="363"/>
    </location>
</feature>
<feature type="region of interest" description="Disordered" evidence="1">
    <location>
        <begin position="35"/>
        <end position="94"/>
    </location>
</feature>
<dbReference type="Gene3D" id="3.60.10.10">
    <property type="entry name" value="Endonuclease/exonuclease/phosphatase"/>
    <property type="match status" value="1"/>
</dbReference>
<protein>
    <recommendedName>
        <fullName evidence="2">Endonuclease/exonuclease/phosphatase domain-containing protein</fullName>
    </recommendedName>
</protein>
<dbReference type="RefSeq" id="WP_200273213.1">
    <property type="nucleotide sequence ID" value="NZ_JAENIJ010000039.1"/>
</dbReference>
<name>A0A934SA68_9BACT</name>
<dbReference type="AlphaFoldDB" id="A0A934SA68"/>
<dbReference type="Pfam" id="PF03372">
    <property type="entry name" value="Exo_endo_phos"/>
    <property type="match status" value="1"/>
</dbReference>
<evidence type="ECO:0000259" key="2">
    <source>
        <dbReference type="Pfam" id="PF03372"/>
    </source>
</evidence>
<dbReference type="PANTHER" id="PTHR42834">
    <property type="entry name" value="ENDONUCLEASE/EXONUCLEASE/PHOSPHATASE FAMILY PROTEIN (AFU_ORTHOLOGUE AFUA_3G09210)"/>
    <property type="match status" value="1"/>
</dbReference>
<dbReference type="InterPro" id="IPR036691">
    <property type="entry name" value="Endo/exonu/phosph_ase_sf"/>
</dbReference>
<feature type="compositionally biased region" description="Low complexity" evidence="1">
    <location>
        <begin position="49"/>
        <end position="68"/>
    </location>
</feature>
<organism evidence="3 4">
    <name type="scientific">Luteolibacter pohnpeiensis</name>
    <dbReference type="NCBI Taxonomy" id="454153"/>
    <lineage>
        <taxon>Bacteria</taxon>
        <taxon>Pseudomonadati</taxon>
        <taxon>Verrucomicrobiota</taxon>
        <taxon>Verrucomicrobiia</taxon>
        <taxon>Verrucomicrobiales</taxon>
        <taxon>Verrucomicrobiaceae</taxon>
        <taxon>Luteolibacter</taxon>
    </lineage>
</organism>
<evidence type="ECO:0000313" key="4">
    <source>
        <dbReference type="Proteomes" id="UP000603141"/>
    </source>
</evidence>
<accession>A0A934SA68</accession>
<dbReference type="Proteomes" id="UP000603141">
    <property type="component" value="Unassembled WGS sequence"/>
</dbReference>
<comment type="caution">
    <text evidence="3">The sequence shown here is derived from an EMBL/GenBank/DDBJ whole genome shotgun (WGS) entry which is preliminary data.</text>
</comment>
<dbReference type="PROSITE" id="PS51257">
    <property type="entry name" value="PROKAR_LIPOPROTEIN"/>
    <property type="match status" value="1"/>
</dbReference>